<evidence type="ECO:0000313" key="2">
    <source>
        <dbReference type="Proteomes" id="UP001319882"/>
    </source>
</evidence>
<dbReference type="Gene3D" id="3.40.50.1820">
    <property type="entry name" value="alpha/beta hydrolase"/>
    <property type="match status" value="1"/>
</dbReference>
<dbReference type="RefSeq" id="WP_227388334.1">
    <property type="nucleotide sequence ID" value="NZ_JBHSCJ010000003.1"/>
</dbReference>
<sequence>MIDDHYLIVPGWHGSNVDHWQSHWQSRLVNSSRTRVESWSHPERNDWIEALNRAVAGASAPVVLVAHSLGCITVAHWAGRYPSLTQKIKGALLVAPADVERGSVSQHLVDFAPIPLAPLPFASLVVGSTNDPAASLERIQQFANAWTSALHVIQGAGHINTQSGHHRWPEGMRLLGCFTPCEHRIA</sequence>
<keyword evidence="1" id="KW-0378">Hydrolase</keyword>
<comment type="caution">
    <text evidence="1">The sequence shown here is derived from an EMBL/GenBank/DDBJ whole genome shotgun (WGS) entry which is preliminary data.</text>
</comment>
<dbReference type="SUPFAM" id="SSF53474">
    <property type="entry name" value="alpha/beta-Hydrolases"/>
    <property type="match status" value="1"/>
</dbReference>
<dbReference type="InterPro" id="IPR029058">
    <property type="entry name" value="AB_hydrolase_fold"/>
</dbReference>
<gene>
    <name evidence="1" type="ORF">GEV37_01150</name>
</gene>
<evidence type="ECO:0000313" key="1">
    <source>
        <dbReference type="EMBL" id="MCB8887736.1"/>
    </source>
</evidence>
<dbReference type="Pfam" id="PF06821">
    <property type="entry name" value="Ser_hydrolase"/>
    <property type="match status" value="1"/>
</dbReference>
<reference evidence="1 2" key="1">
    <citation type="journal article" date="2021" name="Sci. Rep.">
        <title>Genome analysis of a halophilic bacterium Halomonas malpeensis YU-PRIM-29(T) reveals its exopolysaccharide and pigment producing capabilities.</title>
        <authorList>
            <person name="Athmika"/>
            <person name="Ghate S.D."/>
            <person name="Arun A.B."/>
            <person name="Rao S.S."/>
            <person name="Kumar S.T.A."/>
            <person name="Kandiyil M.K."/>
            <person name="Saptami K."/>
            <person name="Rekha P.D."/>
        </authorList>
    </citation>
    <scope>NUCLEOTIDE SEQUENCE [LARGE SCALE GENOMIC DNA]</scope>
    <source>
        <strain evidence="2">prim 29</strain>
    </source>
</reference>
<dbReference type="InterPro" id="IPR010662">
    <property type="entry name" value="RBBP9/YdeN"/>
</dbReference>
<protein>
    <submittedName>
        <fullName evidence="1">Alpha/beta hydrolase</fullName>
    </submittedName>
</protein>
<accession>A0ABS8DNA1</accession>
<name>A0ABS8DNA1_9GAMM</name>
<keyword evidence="2" id="KW-1185">Reference proteome</keyword>
<organism evidence="1 2">
    <name type="scientific">Vreelandella malpeensis</name>
    <dbReference type="NCBI Taxonomy" id="1172368"/>
    <lineage>
        <taxon>Bacteria</taxon>
        <taxon>Pseudomonadati</taxon>
        <taxon>Pseudomonadota</taxon>
        <taxon>Gammaproteobacteria</taxon>
        <taxon>Oceanospirillales</taxon>
        <taxon>Halomonadaceae</taxon>
        <taxon>Vreelandella</taxon>
    </lineage>
</organism>
<dbReference type="EMBL" id="WHVL01000001">
    <property type="protein sequence ID" value="MCB8887736.1"/>
    <property type="molecule type" value="Genomic_DNA"/>
</dbReference>
<dbReference type="GO" id="GO:0016787">
    <property type="term" value="F:hydrolase activity"/>
    <property type="evidence" value="ECO:0007669"/>
    <property type="project" value="UniProtKB-KW"/>
</dbReference>
<proteinExistence type="predicted"/>
<dbReference type="Proteomes" id="UP001319882">
    <property type="component" value="Unassembled WGS sequence"/>
</dbReference>